<gene>
    <name evidence="7" type="ORF">EPUS_05215</name>
</gene>
<dbReference type="InterPro" id="IPR006939">
    <property type="entry name" value="SNF5"/>
</dbReference>
<feature type="region of interest" description="Disordered" evidence="6">
    <location>
        <begin position="497"/>
        <end position="532"/>
    </location>
</feature>
<dbReference type="OMA" id="KYAWLPR"/>
<dbReference type="eggNOG" id="KOG1649">
    <property type="taxonomic scope" value="Eukaryota"/>
</dbReference>
<comment type="subcellular location">
    <subcellularLocation>
        <location evidence="1">Nucleus</location>
    </subcellularLocation>
</comment>
<evidence type="ECO:0000313" key="7">
    <source>
        <dbReference type="EMBL" id="ERF70396.1"/>
    </source>
</evidence>
<dbReference type="RefSeq" id="XP_007803963.1">
    <property type="nucleotide sequence ID" value="XM_007805772.1"/>
</dbReference>
<protein>
    <recommendedName>
        <fullName evidence="9">SWI/SNF chromatin-remodeling complex subunit snf5</fullName>
    </recommendedName>
</protein>
<reference evidence="8" key="1">
    <citation type="journal article" date="2014" name="BMC Genomics">
        <title>Genome characteristics reveal the impact of lichenization on lichen-forming fungus Endocarpon pusillum Hedwig (Verrucariales, Ascomycota).</title>
        <authorList>
            <person name="Wang Y.-Y."/>
            <person name="Liu B."/>
            <person name="Zhang X.-Y."/>
            <person name="Zhou Q.-M."/>
            <person name="Zhang T."/>
            <person name="Li H."/>
            <person name="Yu Y.-F."/>
            <person name="Zhang X.-L."/>
            <person name="Hao X.-Y."/>
            <person name="Wang M."/>
            <person name="Wang L."/>
            <person name="Wei J.-C."/>
        </authorList>
    </citation>
    <scope>NUCLEOTIDE SEQUENCE [LARGE SCALE GENOMIC DNA]</scope>
    <source>
        <strain evidence="8">Z07020 / HMAS-L-300199</strain>
    </source>
</reference>
<feature type="region of interest" description="Disordered" evidence="6">
    <location>
        <begin position="441"/>
        <end position="464"/>
    </location>
</feature>
<evidence type="ECO:0000256" key="3">
    <source>
        <dbReference type="ARBA" id="ARBA00023015"/>
    </source>
</evidence>
<keyword evidence="3" id="KW-0805">Transcription regulation</keyword>
<evidence type="ECO:0000256" key="6">
    <source>
        <dbReference type="SAM" id="MobiDB-lite"/>
    </source>
</evidence>
<dbReference type="GO" id="GO:0006338">
    <property type="term" value="P:chromatin remodeling"/>
    <property type="evidence" value="ECO:0007669"/>
    <property type="project" value="InterPro"/>
</dbReference>
<dbReference type="HOGENOM" id="CLU_018784_0_0_1"/>
<proteinExistence type="inferred from homology"/>
<feature type="compositionally biased region" description="Basic and acidic residues" evidence="6">
    <location>
        <begin position="53"/>
        <end position="62"/>
    </location>
</feature>
<keyword evidence="4" id="KW-0804">Transcription</keyword>
<feature type="compositionally biased region" description="Acidic residues" evidence="6">
    <location>
        <begin position="514"/>
        <end position="523"/>
    </location>
</feature>
<dbReference type="GO" id="GO:0000228">
    <property type="term" value="C:nuclear chromosome"/>
    <property type="evidence" value="ECO:0007669"/>
    <property type="project" value="InterPro"/>
</dbReference>
<dbReference type="Pfam" id="PF04855">
    <property type="entry name" value="SNF5"/>
    <property type="match status" value="1"/>
</dbReference>
<name>U1GF79_ENDPU</name>
<sequence length="804" mass="89543">MTSPPLLSSDPPSSSAPSLPISQTEPHELDKNNGLAGSDTDHETGPGLQPTPEVKESDAILRGKESARAIVAASGISTSGDKVTDSPRPSILNGGRKRSRSGSIIASPPRSGHARPRETPVQKIELEQFVNREYQHKALVALQKYNSGLAQQKTEEVQFYEGLRQRRHHDPGSIFGYGYEGYGNPRTDSKLRDPLIYPDKRRVGHKQTRLPKFSKKGQMIQAEQTEELVPIRLDIEWDKIKLRDTFTWNLHDRVTPVDYFAEKLVEDFNLQVENCRPLIHQVTHSVREQLSDFYPQIFIEEPPLDAHLPYSAYKNDEMRVLIKLNITIGQQTLMDQFEWELNDPLNCPEEFAQSMTRELSLAGEFTTAIAHSIREQCQLFSKSLYITGHAFDGRPIEDADLVDALLPSPVPSSFRPFQSTKDFTPYLWELSETELDKAELSISREQRRQKRSTNRRGGPALPDLKDRQRTIRSLIISSVIPGAASTLEESRIFKLSRASRRSGRVGAGQRDGLDESDESESEDSAPNSPAIPAHLLQGTARTRGMRGAASAAQAAMRASLNAFGAAARSATPESASMHHHETRTSARRRDYREDSDDDLPPEKLIVKLKISRYRLKDLLRTMRLKERNAGSPLPGAHQRSLSSTPAHGSMPPPPSTSQIPTNQQAGGNRLTQEQYGVVDAPYPDSDAHPAPLPPPWLVQSLSQLNRSHPHSRFEGTMRRTAVDPVTNTPYPSATDLTGKTVRYKYFPRIRCLDCPGKQYNPGPGMGVEAFEVHLKNSRHKENVENRLRGGGGGVSGMGMMGRMG</sequence>
<feature type="compositionally biased region" description="Low complexity" evidence="6">
    <location>
        <begin position="1"/>
        <end position="22"/>
    </location>
</feature>
<feature type="compositionally biased region" description="Basic and acidic residues" evidence="6">
    <location>
        <begin position="576"/>
        <end position="592"/>
    </location>
</feature>
<evidence type="ECO:0008006" key="9">
    <source>
        <dbReference type="Google" id="ProtNLM"/>
    </source>
</evidence>
<comment type="similarity">
    <text evidence="2">Belongs to the SNF5 family.</text>
</comment>
<dbReference type="OrthoDB" id="515064at2759"/>
<keyword evidence="8" id="KW-1185">Reference proteome</keyword>
<feature type="region of interest" description="Disordered" evidence="6">
    <location>
        <begin position="1"/>
        <end position="62"/>
    </location>
</feature>
<dbReference type="AlphaFoldDB" id="U1GF79"/>
<evidence type="ECO:0000256" key="5">
    <source>
        <dbReference type="ARBA" id="ARBA00023242"/>
    </source>
</evidence>
<feature type="region of interest" description="Disordered" evidence="6">
    <location>
        <begin position="626"/>
        <end position="666"/>
    </location>
</feature>
<feature type="region of interest" description="Disordered" evidence="6">
    <location>
        <begin position="77"/>
        <end position="120"/>
    </location>
</feature>
<organism evidence="7 8">
    <name type="scientific">Endocarpon pusillum (strain Z07020 / HMAS-L-300199)</name>
    <name type="common">Lichen-forming fungus</name>
    <dbReference type="NCBI Taxonomy" id="1263415"/>
    <lineage>
        <taxon>Eukaryota</taxon>
        <taxon>Fungi</taxon>
        <taxon>Dikarya</taxon>
        <taxon>Ascomycota</taxon>
        <taxon>Pezizomycotina</taxon>
        <taxon>Eurotiomycetes</taxon>
        <taxon>Chaetothyriomycetidae</taxon>
        <taxon>Verrucariales</taxon>
        <taxon>Verrucariaceae</taxon>
        <taxon>Endocarpon</taxon>
    </lineage>
</organism>
<keyword evidence="5" id="KW-0539">Nucleus</keyword>
<feature type="region of interest" description="Disordered" evidence="6">
    <location>
        <begin position="784"/>
        <end position="804"/>
    </location>
</feature>
<evidence type="ECO:0000256" key="1">
    <source>
        <dbReference type="ARBA" id="ARBA00004123"/>
    </source>
</evidence>
<feature type="compositionally biased region" description="Polar residues" evidence="6">
    <location>
        <begin position="656"/>
        <end position="666"/>
    </location>
</feature>
<evidence type="ECO:0000256" key="4">
    <source>
        <dbReference type="ARBA" id="ARBA00023163"/>
    </source>
</evidence>
<dbReference type="GeneID" id="19240168"/>
<feature type="region of interest" description="Disordered" evidence="6">
    <location>
        <begin position="567"/>
        <end position="599"/>
    </location>
</feature>
<evidence type="ECO:0000256" key="2">
    <source>
        <dbReference type="ARBA" id="ARBA00010239"/>
    </source>
</evidence>
<dbReference type="EMBL" id="KE721319">
    <property type="protein sequence ID" value="ERF70396.1"/>
    <property type="molecule type" value="Genomic_DNA"/>
</dbReference>
<dbReference type="Proteomes" id="UP000019373">
    <property type="component" value="Unassembled WGS sequence"/>
</dbReference>
<accession>U1GF79</accession>
<feature type="compositionally biased region" description="Gly residues" evidence="6">
    <location>
        <begin position="788"/>
        <end position="804"/>
    </location>
</feature>
<evidence type="ECO:0000313" key="8">
    <source>
        <dbReference type="Proteomes" id="UP000019373"/>
    </source>
</evidence>
<dbReference type="PANTHER" id="PTHR10019">
    <property type="entry name" value="SNF5"/>
    <property type="match status" value="1"/>
</dbReference>